<reference evidence="1 2" key="1">
    <citation type="submission" date="2022-06" db="EMBL/GenBank/DDBJ databases">
        <title>Roseomonas CN29.</title>
        <authorList>
            <person name="Cheng Y."/>
            <person name="He X."/>
        </authorList>
    </citation>
    <scope>NUCLEOTIDE SEQUENCE [LARGE SCALE GENOMIC DNA]</scope>
    <source>
        <strain evidence="1 2">CN29</strain>
    </source>
</reference>
<organism evidence="1 2">
    <name type="scientific">Roseomonas populi</name>
    <dbReference type="NCBI Taxonomy" id="3121582"/>
    <lineage>
        <taxon>Bacteria</taxon>
        <taxon>Pseudomonadati</taxon>
        <taxon>Pseudomonadota</taxon>
        <taxon>Alphaproteobacteria</taxon>
        <taxon>Acetobacterales</taxon>
        <taxon>Roseomonadaceae</taxon>
        <taxon>Roseomonas</taxon>
    </lineage>
</organism>
<dbReference type="Proteomes" id="UP001524642">
    <property type="component" value="Unassembled WGS sequence"/>
</dbReference>
<accession>A0ABT1X0K5</accession>
<dbReference type="RefSeq" id="WP_257715303.1">
    <property type="nucleotide sequence ID" value="NZ_JANJOU010000003.1"/>
</dbReference>
<dbReference type="InterPro" id="IPR018684">
    <property type="entry name" value="DUF2171"/>
</dbReference>
<name>A0ABT1X0K5_9PROT</name>
<protein>
    <submittedName>
        <fullName evidence="1">DUF2171 domain-containing protein</fullName>
    </submittedName>
</protein>
<dbReference type="Pfam" id="PF09939">
    <property type="entry name" value="DUF2171"/>
    <property type="match status" value="1"/>
</dbReference>
<proteinExistence type="predicted"/>
<gene>
    <name evidence="1" type="ORF">NRP21_06205</name>
</gene>
<sequence>MVDASQIKEHMEVVGSCGNHVGTVDHVEGSRIKLTKNDSQDGKHHYLPLSAIASVEGNKAKTSMNHMDAMKQFQDA</sequence>
<comment type="caution">
    <text evidence="1">The sequence shown here is derived from an EMBL/GenBank/DDBJ whole genome shotgun (WGS) entry which is preliminary data.</text>
</comment>
<evidence type="ECO:0000313" key="1">
    <source>
        <dbReference type="EMBL" id="MCR0981635.1"/>
    </source>
</evidence>
<keyword evidence="2" id="KW-1185">Reference proteome</keyword>
<dbReference type="EMBL" id="JANJOU010000003">
    <property type="protein sequence ID" value="MCR0981635.1"/>
    <property type="molecule type" value="Genomic_DNA"/>
</dbReference>
<evidence type="ECO:0000313" key="2">
    <source>
        <dbReference type="Proteomes" id="UP001524642"/>
    </source>
</evidence>